<evidence type="ECO:0000256" key="2">
    <source>
        <dbReference type="ARBA" id="ARBA00023125"/>
    </source>
</evidence>
<keyword evidence="1" id="KW-0805">Transcription regulation</keyword>
<evidence type="ECO:0000256" key="4">
    <source>
        <dbReference type="SAM" id="MobiDB-lite"/>
    </source>
</evidence>
<evidence type="ECO:0000259" key="5">
    <source>
        <dbReference type="Pfam" id="PF00392"/>
    </source>
</evidence>
<dbReference type="AlphaFoldDB" id="A0A640TBV0"/>
<accession>A0A640TBV0</accession>
<feature type="compositionally biased region" description="Basic and acidic residues" evidence="4">
    <location>
        <begin position="94"/>
        <end position="103"/>
    </location>
</feature>
<name>A0A640TBV0_STRNI</name>
<dbReference type="Pfam" id="PF00392">
    <property type="entry name" value="GntR"/>
    <property type="match status" value="1"/>
</dbReference>
<evidence type="ECO:0000313" key="6">
    <source>
        <dbReference type="EMBL" id="GFE21199.1"/>
    </source>
</evidence>
<gene>
    <name evidence="6" type="ORF">Sliba_16520</name>
</gene>
<feature type="domain" description="HTH gntR-type" evidence="5">
    <location>
        <begin position="42"/>
        <end position="83"/>
    </location>
</feature>
<feature type="region of interest" description="Disordered" evidence="4">
    <location>
        <begin position="56"/>
        <end position="103"/>
    </location>
</feature>
<dbReference type="EMBL" id="BLIP01000001">
    <property type="protein sequence ID" value="GFE21199.1"/>
    <property type="molecule type" value="Genomic_DNA"/>
</dbReference>
<reference evidence="6 7" key="1">
    <citation type="submission" date="2019-12" db="EMBL/GenBank/DDBJ databases">
        <title>Whole genome shotgun sequence of Streptomyces libani subsp. libani NBRC 13452.</title>
        <authorList>
            <person name="Ichikawa N."/>
            <person name="Kimura A."/>
            <person name="Kitahashi Y."/>
            <person name="Komaki H."/>
            <person name="Tamura T."/>
        </authorList>
    </citation>
    <scope>NUCLEOTIDE SEQUENCE [LARGE SCALE GENOMIC DNA]</scope>
    <source>
        <strain evidence="6 7">NBRC 13452</strain>
    </source>
</reference>
<organism evidence="6 7">
    <name type="scientific">Streptomyces nigrescens</name>
    <dbReference type="NCBI Taxonomy" id="1920"/>
    <lineage>
        <taxon>Bacteria</taxon>
        <taxon>Bacillati</taxon>
        <taxon>Actinomycetota</taxon>
        <taxon>Actinomycetes</taxon>
        <taxon>Kitasatosporales</taxon>
        <taxon>Streptomycetaceae</taxon>
        <taxon>Streptomyces</taxon>
    </lineage>
</organism>
<keyword evidence="3" id="KW-0804">Transcription</keyword>
<evidence type="ECO:0000313" key="7">
    <source>
        <dbReference type="Proteomes" id="UP000429552"/>
    </source>
</evidence>
<dbReference type="InterPro" id="IPR036388">
    <property type="entry name" value="WH-like_DNA-bd_sf"/>
</dbReference>
<dbReference type="Gene3D" id="1.10.10.10">
    <property type="entry name" value="Winged helix-like DNA-binding domain superfamily/Winged helix DNA-binding domain"/>
    <property type="match status" value="1"/>
</dbReference>
<keyword evidence="2" id="KW-0238">DNA-binding</keyword>
<proteinExistence type="predicted"/>
<comment type="caution">
    <text evidence="6">The sequence shown here is derived from an EMBL/GenBank/DDBJ whole genome shotgun (WGS) entry which is preliminary data.</text>
</comment>
<dbReference type="Proteomes" id="UP000429552">
    <property type="component" value="Unassembled WGS sequence"/>
</dbReference>
<dbReference type="InterPro" id="IPR036390">
    <property type="entry name" value="WH_DNA-bd_sf"/>
</dbReference>
<evidence type="ECO:0000256" key="1">
    <source>
        <dbReference type="ARBA" id="ARBA00023015"/>
    </source>
</evidence>
<protein>
    <recommendedName>
        <fullName evidence="5">HTH gntR-type domain-containing protein</fullName>
    </recommendedName>
</protein>
<dbReference type="GO" id="GO:0003677">
    <property type="term" value="F:DNA binding"/>
    <property type="evidence" value="ECO:0007669"/>
    <property type="project" value="UniProtKB-KW"/>
</dbReference>
<evidence type="ECO:0000256" key="3">
    <source>
        <dbReference type="ARBA" id="ARBA00023163"/>
    </source>
</evidence>
<dbReference type="InterPro" id="IPR000524">
    <property type="entry name" value="Tscrpt_reg_HTH_GntR"/>
</dbReference>
<dbReference type="GO" id="GO:0003700">
    <property type="term" value="F:DNA-binding transcription factor activity"/>
    <property type="evidence" value="ECO:0007669"/>
    <property type="project" value="InterPro"/>
</dbReference>
<dbReference type="SUPFAM" id="SSF46785">
    <property type="entry name" value="Winged helix' DNA-binding domain"/>
    <property type="match status" value="1"/>
</dbReference>
<sequence>MATIPAHLWHARTCHGAPSTLVALREWSATLRERGDVAARHEEFAEELRQAIDREDYAVGSPLPTEVDLAPRHSVSRGTIRQAGPSRPCPSRGPPDHGRACAA</sequence>